<dbReference type="EMBL" id="JAWWNJ010000007">
    <property type="protein sequence ID" value="KAK7051930.1"/>
    <property type="molecule type" value="Genomic_DNA"/>
</dbReference>
<dbReference type="InterPro" id="IPR052035">
    <property type="entry name" value="ZnF_BED_domain_contain"/>
</dbReference>
<dbReference type="GO" id="GO:0008270">
    <property type="term" value="F:zinc ion binding"/>
    <property type="evidence" value="ECO:0007669"/>
    <property type="project" value="UniProtKB-KW"/>
</dbReference>
<keyword evidence="4" id="KW-0862">Zinc</keyword>
<comment type="subcellular location">
    <subcellularLocation>
        <location evidence="1">Nucleus</location>
    </subcellularLocation>
</comment>
<protein>
    <submittedName>
        <fullName evidence="6">DUF659 domain-containing protein</fullName>
    </submittedName>
</protein>
<keyword evidence="3" id="KW-0863">Zinc-finger</keyword>
<sequence>MSNSLAPGRKQSDFVANHFIRLEPKAGKSNRFYWKCKYCGDDPNSKGAHIEGRDNYLPNHIQDSRKCPRAPVTARNEAARFLSSKKAITEPDGVADSSTIIDVDAITEADTVATQPRKKRKIQGTLEGFVDQPITDLQKVRLDRKWLRFLIHANVSFRSSENEYLNEFLNDLRPSYDAPSRYVLSHTLLDSEAADVFLKDSDRLQSSQMLTMLEDGWEDVLKRSIYGVVAAGVGMFPILMGLHDITGERGNAAKCLEIATDSLKLMGVPEGRNFIALTTDNPTTMQSFRRLFQQQFFWVLTLACFLHSVNTLLGEICAYPLIKKIISKANRTSTFFNGSHYWGGQLKIEAKRLHVTRTLRTNCKSRWYALILLCLCVACHRQPLSIICLREDAQKKTNGLSAVSDDVIETVLRTPTFWTLLNQLIRITKPLVDAIGNCEHREATLASCMLELLRCARTLAKMEIEEDEDAGFLAHAKATFDRRFTRVATPTHWLALFLHPSCRKLALSGDVANGRGKSLEFMIKAVLTIAKQWRWSEEKAKQLVGDLRAYHQFRPPFAGKMVDAKEWWELIPEENLAIKTLAVVLHSIVPHAAEVERLFSNLGGIQTPHRNGWLVDTMEKMGRVRNHLSYLLYEKKRAAGQSTRRKHGHMHTRAVPGIDGDLAKDLENPISWIPPLSTDGDGPEQMEEGQREDIVEKAYSNLEKVLADEKAGGEGGETTSASNQPSVISGNVVDFAELDRVDSGEADVPVAAVIQVVGSDGGSWDVNDLL</sequence>
<dbReference type="GO" id="GO:0005634">
    <property type="term" value="C:nucleus"/>
    <property type="evidence" value="ECO:0007669"/>
    <property type="project" value="UniProtKB-SubCell"/>
</dbReference>
<evidence type="ECO:0000313" key="7">
    <source>
        <dbReference type="Proteomes" id="UP001362999"/>
    </source>
</evidence>
<organism evidence="6 7">
    <name type="scientific">Favolaschia claudopus</name>
    <dbReference type="NCBI Taxonomy" id="2862362"/>
    <lineage>
        <taxon>Eukaryota</taxon>
        <taxon>Fungi</taxon>
        <taxon>Dikarya</taxon>
        <taxon>Basidiomycota</taxon>
        <taxon>Agaricomycotina</taxon>
        <taxon>Agaricomycetes</taxon>
        <taxon>Agaricomycetidae</taxon>
        <taxon>Agaricales</taxon>
        <taxon>Marasmiineae</taxon>
        <taxon>Mycenaceae</taxon>
        <taxon>Favolaschia</taxon>
    </lineage>
</organism>
<evidence type="ECO:0000256" key="4">
    <source>
        <dbReference type="ARBA" id="ARBA00022833"/>
    </source>
</evidence>
<evidence type="ECO:0000256" key="1">
    <source>
        <dbReference type="ARBA" id="ARBA00004123"/>
    </source>
</evidence>
<dbReference type="AlphaFoldDB" id="A0AAW0DLS5"/>
<keyword evidence="2" id="KW-0479">Metal-binding</keyword>
<keyword evidence="5" id="KW-0539">Nucleus</keyword>
<gene>
    <name evidence="6" type="ORF">R3P38DRAFT_2502454</name>
</gene>
<dbReference type="Proteomes" id="UP001362999">
    <property type="component" value="Unassembled WGS sequence"/>
</dbReference>
<keyword evidence="7" id="KW-1185">Reference proteome</keyword>
<dbReference type="SUPFAM" id="SSF53098">
    <property type="entry name" value="Ribonuclease H-like"/>
    <property type="match status" value="1"/>
</dbReference>
<evidence type="ECO:0000313" key="6">
    <source>
        <dbReference type="EMBL" id="KAK7051930.1"/>
    </source>
</evidence>
<evidence type="ECO:0000256" key="2">
    <source>
        <dbReference type="ARBA" id="ARBA00022723"/>
    </source>
</evidence>
<reference evidence="6 7" key="1">
    <citation type="journal article" date="2024" name="J Genomics">
        <title>Draft genome sequencing and assembly of Favolaschia claudopus CIRM-BRFM 2984 isolated from oak limbs.</title>
        <authorList>
            <person name="Navarro D."/>
            <person name="Drula E."/>
            <person name="Chaduli D."/>
            <person name="Cazenave R."/>
            <person name="Ahrendt S."/>
            <person name="Wang J."/>
            <person name="Lipzen A."/>
            <person name="Daum C."/>
            <person name="Barry K."/>
            <person name="Grigoriev I.V."/>
            <person name="Favel A."/>
            <person name="Rosso M.N."/>
            <person name="Martin F."/>
        </authorList>
    </citation>
    <scope>NUCLEOTIDE SEQUENCE [LARGE SCALE GENOMIC DNA]</scope>
    <source>
        <strain evidence="6 7">CIRM-BRFM 2984</strain>
    </source>
</reference>
<accession>A0AAW0DLS5</accession>
<evidence type="ECO:0000256" key="5">
    <source>
        <dbReference type="ARBA" id="ARBA00023242"/>
    </source>
</evidence>
<dbReference type="PANTHER" id="PTHR46481">
    <property type="entry name" value="ZINC FINGER BED DOMAIN-CONTAINING PROTEIN 4"/>
    <property type="match status" value="1"/>
</dbReference>
<name>A0AAW0DLS5_9AGAR</name>
<dbReference type="PANTHER" id="PTHR46481:SF10">
    <property type="entry name" value="ZINC FINGER BED DOMAIN-CONTAINING PROTEIN 39"/>
    <property type="match status" value="1"/>
</dbReference>
<dbReference type="InterPro" id="IPR012337">
    <property type="entry name" value="RNaseH-like_sf"/>
</dbReference>
<proteinExistence type="predicted"/>
<evidence type="ECO:0000256" key="3">
    <source>
        <dbReference type="ARBA" id="ARBA00022771"/>
    </source>
</evidence>
<comment type="caution">
    <text evidence="6">The sequence shown here is derived from an EMBL/GenBank/DDBJ whole genome shotgun (WGS) entry which is preliminary data.</text>
</comment>